<dbReference type="EMBL" id="CP071444">
    <property type="protein sequence ID" value="QSX09174.1"/>
    <property type="molecule type" value="Genomic_DNA"/>
</dbReference>
<keyword evidence="2" id="KW-1185">Reference proteome</keyword>
<accession>A0A975AIZ1</accession>
<organism evidence="1 2">
    <name type="scientific">Alkalibacter rhizosphaerae</name>
    <dbReference type="NCBI Taxonomy" id="2815577"/>
    <lineage>
        <taxon>Bacteria</taxon>
        <taxon>Bacillati</taxon>
        <taxon>Bacillota</taxon>
        <taxon>Clostridia</taxon>
        <taxon>Eubacteriales</taxon>
        <taxon>Eubacteriaceae</taxon>
        <taxon>Alkalibacter</taxon>
    </lineage>
</organism>
<dbReference type="KEGG" id="alka:J0B03_03640"/>
<gene>
    <name evidence="1" type="ORF">J0B03_03640</name>
</gene>
<dbReference type="AlphaFoldDB" id="A0A975AIZ1"/>
<name>A0A975AIZ1_9FIRM</name>
<dbReference type="Proteomes" id="UP000663499">
    <property type="component" value="Chromosome"/>
</dbReference>
<sequence>MYRSADPVEEIIEVWKVLAADLESARLLLFEIIQDLEKHNGRSTNTF</sequence>
<reference evidence="1" key="1">
    <citation type="submission" date="2021-03" db="EMBL/GenBank/DDBJ databases">
        <title>Alkalibacter marinus sp. nov., isolated from tidal flat sediment.</title>
        <authorList>
            <person name="Namirimu T."/>
            <person name="Yang J.-A."/>
            <person name="Yang S.-H."/>
            <person name="Kim Y.-J."/>
            <person name="Kwon K.K."/>
        </authorList>
    </citation>
    <scope>NUCLEOTIDE SEQUENCE</scope>
    <source>
        <strain evidence="1">ES005</strain>
    </source>
</reference>
<dbReference type="RefSeq" id="WP_207300513.1">
    <property type="nucleotide sequence ID" value="NZ_CP071444.1"/>
</dbReference>
<evidence type="ECO:0000313" key="2">
    <source>
        <dbReference type="Proteomes" id="UP000663499"/>
    </source>
</evidence>
<protein>
    <submittedName>
        <fullName evidence="1">Uncharacterized protein</fullName>
    </submittedName>
</protein>
<evidence type="ECO:0000313" key="1">
    <source>
        <dbReference type="EMBL" id="QSX09174.1"/>
    </source>
</evidence>
<proteinExistence type="predicted"/>